<evidence type="ECO:0000313" key="5">
    <source>
        <dbReference type="Proteomes" id="UP000450599"/>
    </source>
</evidence>
<sequence>MRSIVIYIFFLVGIHVSVLAQEIQVKSFQKLGRDLEARTQPRLDLNDNPCSIIKVVTTGEDFQFEGNTIGDPVYRKGEVVVYMTEKSRRLTIKHEKYGVIRYEFPQSIGKQEVYELVVKLVEDKNNKLRTLVMPNLSYGSSRLSYGIMIGIVKKTGGYIKVKSDFGSISSEKEVDKNTVDTYWYNGNKQYSRLAITGGLLQRVLTPLYLYVGAGYGYKNVAWQTVEDIWVKNKKISYSGLEAEVGGIYRINNLAISLGMQTNSFKMFEGCLGIGIMF</sequence>
<dbReference type="EMBL" id="WKMX01000006">
    <property type="protein sequence ID" value="MRZ06118.1"/>
    <property type="molecule type" value="Genomic_DNA"/>
</dbReference>
<evidence type="ECO:0000313" key="3">
    <source>
        <dbReference type="EMBL" id="MRZ06118.1"/>
    </source>
</evidence>
<evidence type="ECO:0000313" key="4">
    <source>
        <dbReference type="Proteomes" id="UP000095332"/>
    </source>
</evidence>
<evidence type="ECO:0000313" key="1">
    <source>
        <dbReference type="EMBL" id="CUQ08908.1"/>
    </source>
</evidence>
<protein>
    <recommendedName>
        <fullName evidence="7">PEGA domain-containing protein</fullName>
    </recommendedName>
</protein>
<dbReference type="EMBL" id="WKMW01000009">
    <property type="protein sequence ID" value="MRY84782.1"/>
    <property type="molecule type" value="Genomic_DNA"/>
</dbReference>
<evidence type="ECO:0008006" key="7">
    <source>
        <dbReference type="Google" id="ProtNLM"/>
    </source>
</evidence>
<dbReference type="Proteomes" id="UP000471216">
    <property type="component" value="Unassembled WGS sequence"/>
</dbReference>
<dbReference type="RefSeq" id="WP_008773714.1">
    <property type="nucleotide sequence ID" value="NZ_CAJSZN010000008.1"/>
</dbReference>
<proteinExistence type="predicted"/>
<accession>A0A174TM22</accession>
<organism evidence="1 4">
    <name type="scientific">Parabacteroides distasonis</name>
    <dbReference type="NCBI Taxonomy" id="823"/>
    <lineage>
        <taxon>Bacteria</taxon>
        <taxon>Pseudomonadati</taxon>
        <taxon>Bacteroidota</taxon>
        <taxon>Bacteroidia</taxon>
        <taxon>Bacteroidales</taxon>
        <taxon>Tannerellaceae</taxon>
        <taxon>Parabacteroides</taxon>
    </lineage>
</organism>
<gene>
    <name evidence="1" type="ORF">ERS852560_01390</name>
    <name evidence="3" type="ORF">GKD54_07785</name>
    <name evidence="2" type="ORF">GKD58_11035</name>
</gene>
<dbReference type="EMBL" id="CZBM01000004">
    <property type="protein sequence ID" value="CUQ08908.1"/>
    <property type="molecule type" value="Genomic_DNA"/>
</dbReference>
<name>A0A174TM22_PARDI</name>
<dbReference type="Proteomes" id="UP000450599">
    <property type="component" value="Unassembled WGS sequence"/>
</dbReference>
<dbReference type="AlphaFoldDB" id="A0A174TM22"/>
<reference evidence="1 4" key="1">
    <citation type="submission" date="2015-09" db="EMBL/GenBank/DDBJ databases">
        <authorList>
            <consortium name="Pathogen Informatics"/>
        </authorList>
    </citation>
    <scope>NUCLEOTIDE SEQUENCE [LARGE SCALE GENOMIC DNA]</scope>
    <source>
        <strain evidence="1 4">2789STDY5834948</strain>
    </source>
</reference>
<reference evidence="5 6" key="2">
    <citation type="journal article" date="2019" name="Nat. Med.">
        <title>A library of human gut bacterial isolates paired with longitudinal multiomics data enables mechanistic microbiome research.</title>
        <authorList>
            <person name="Poyet M."/>
            <person name="Groussin M."/>
            <person name="Gibbons S.M."/>
            <person name="Avila-Pacheco J."/>
            <person name="Jiang X."/>
            <person name="Kearney S.M."/>
            <person name="Perrotta A.R."/>
            <person name="Berdy B."/>
            <person name="Zhao S."/>
            <person name="Lieberman T.D."/>
            <person name="Swanson P.K."/>
            <person name="Smith M."/>
            <person name="Roesemann S."/>
            <person name="Alexander J.E."/>
            <person name="Rich S.A."/>
            <person name="Livny J."/>
            <person name="Vlamakis H."/>
            <person name="Clish C."/>
            <person name="Bullock K."/>
            <person name="Deik A."/>
            <person name="Scott J."/>
            <person name="Pierce K.A."/>
            <person name="Xavier R.J."/>
            <person name="Alm E.J."/>
        </authorList>
    </citation>
    <scope>NUCLEOTIDE SEQUENCE [LARGE SCALE GENOMIC DNA]</scope>
    <source>
        <strain evidence="3 6">BIOML-A10</strain>
        <strain evidence="2 5">BIOML-A11</strain>
    </source>
</reference>
<dbReference type="Proteomes" id="UP000095332">
    <property type="component" value="Unassembled WGS sequence"/>
</dbReference>
<evidence type="ECO:0000313" key="2">
    <source>
        <dbReference type="EMBL" id="MRY84782.1"/>
    </source>
</evidence>
<evidence type="ECO:0000313" key="6">
    <source>
        <dbReference type="Proteomes" id="UP000471216"/>
    </source>
</evidence>